<dbReference type="InterPro" id="IPR050789">
    <property type="entry name" value="Diverse_Enzym_Activities"/>
</dbReference>
<dbReference type="Pfam" id="PF00144">
    <property type="entry name" value="Beta-lactamase"/>
    <property type="match status" value="1"/>
</dbReference>
<comment type="caution">
    <text evidence="2">The sequence shown here is derived from an EMBL/GenBank/DDBJ whole genome shotgun (WGS) entry which is preliminary data.</text>
</comment>
<sequence>MFRRDALSSLTRQAADLSGASPATLMGALRPLAGRGLVLGMQAEGRALTGGVGQLDPAAPYEIASVTKPFTAALLGQLAAAGQLDPLAPVAGLGGSFAGMPPFVTPYALATHTAGLPAHPLRAGLTALLDPYAPYSLSREAAIASARRWAAAGQAGRFGYSNLGAGVLALALAEAGGLPYPDLLAREVTGPLGLRITNFLAARPPARPQRATDFGTLAGAGGLWATADDLLRFGAAHLSGPLAPGWTLSITPRGRPPGTDEVAPGWFVTGGVWWHDGVARQSRAGLAFCPASGRVAALLVAGPPGSFSRGAVRQALLTLLPPRP</sequence>
<dbReference type="InterPro" id="IPR001466">
    <property type="entry name" value="Beta-lactam-related"/>
</dbReference>
<evidence type="ECO:0000259" key="1">
    <source>
        <dbReference type="Pfam" id="PF00144"/>
    </source>
</evidence>
<accession>A0ABQ3K030</accession>
<dbReference type="PANTHER" id="PTHR43283:SF3">
    <property type="entry name" value="BETA-LACTAMASE FAMILY PROTEIN (AFU_ORTHOLOGUE AFUA_5G07500)"/>
    <property type="match status" value="1"/>
</dbReference>
<dbReference type="Gene3D" id="3.40.710.10">
    <property type="entry name" value="DD-peptidase/beta-lactamase superfamily"/>
    <property type="match status" value="1"/>
</dbReference>
<dbReference type="RefSeq" id="WP_189641851.1">
    <property type="nucleotide sequence ID" value="NZ_BNAL01000002.1"/>
</dbReference>
<reference evidence="3" key="1">
    <citation type="journal article" date="2019" name="Int. J. Syst. Evol. Microbiol.">
        <title>The Global Catalogue of Microorganisms (GCM) 10K type strain sequencing project: providing services to taxonomists for standard genome sequencing and annotation.</title>
        <authorList>
            <consortium name="The Broad Institute Genomics Platform"/>
            <consortium name="The Broad Institute Genome Sequencing Center for Infectious Disease"/>
            <person name="Wu L."/>
            <person name="Ma J."/>
        </authorList>
    </citation>
    <scope>NUCLEOTIDE SEQUENCE [LARGE SCALE GENOMIC DNA]</scope>
    <source>
        <strain evidence="3">CGMCC 1.18439</strain>
    </source>
</reference>
<dbReference type="Proteomes" id="UP000632154">
    <property type="component" value="Unassembled WGS sequence"/>
</dbReference>
<gene>
    <name evidence="2" type="ORF">GCM10017783_02450</name>
</gene>
<dbReference type="PANTHER" id="PTHR43283">
    <property type="entry name" value="BETA-LACTAMASE-RELATED"/>
    <property type="match status" value="1"/>
</dbReference>
<keyword evidence="2" id="KW-0378">Hydrolase</keyword>
<organism evidence="2 3">
    <name type="scientific">Deinococcus piscis</name>
    <dbReference type="NCBI Taxonomy" id="394230"/>
    <lineage>
        <taxon>Bacteria</taxon>
        <taxon>Thermotogati</taxon>
        <taxon>Deinococcota</taxon>
        <taxon>Deinococci</taxon>
        <taxon>Deinococcales</taxon>
        <taxon>Deinococcaceae</taxon>
        <taxon>Deinococcus</taxon>
    </lineage>
</organism>
<name>A0ABQ3K030_9DEIO</name>
<dbReference type="EMBL" id="BNAL01000002">
    <property type="protein sequence ID" value="GHF93972.1"/>
    <property type="molecule type" value="Genomic_DNA"/>
</dbReference>
<evidence type="ECO:0000313" key="2">
    <source>
        <dbReference type="EMBL" id="GHF93972.1"/>
    </source>
</evidence>
<dbReference type="SUPFAM" id="SSF56601">
    <property type="entry name" value="beta-lactamase/transpeptidase-like"/>
    <property type="match status" value="1"/>
</dbReference>
<evidence type="ECO:0000313" key="3">
    <source>
        <dbReference type="Proteomes" id="UP000632154"/>
    </source>
</evidence>
<feature type="domain" description="Beta-lactamase-related" evidence="1">
    <location>
        <begin position="37"/>
        <end position="310"/>
    </location>
</feature>
<protein>
    <submittedName>
        <fullName evidence="2">Serine hydrolase</fullName>
    </submittedName>
</protein>
<proteinExistence type="predicted"/>
<dbReference type="GO" id="GO:0016787">
    <property type="term" value="F:hydrolase activity"/>
    <property type="evidence" value="ECO:0007669"/>
    <property type="project" value="UniProtKB-KW"/>
</dbReference>
<keyword evidence="3" id="KW-1185">Reference proteome</keyword>
<dbReference type="InterPro" id="IPR012338">
    <property type="entry name" value="Beta-lactam/transpept-like"/>
</dbReference>